<dbReference type="SUPFAM" id="SSF55811">
    <property type="entry name" value="Nudix"/>
    <property type="match status" value="1"/>
</dbReference>
<keyword evidence="7" id="KW-1185">Reference proteome</keyword>
<organism evidence="6 7">
    <name type="scientific">Rhizobium mesosinicum</name>
    <dbReference type="NCBI Taxonomy" id="335017"/>
    <lineage>
        <taxon>Bacteria</taxon>
        <taxon>Pseudomonadati</taxon>
        <taxon>Pseudomonadota</taxon>
        <taxon>Alphaproteobacteria</taxon>
        <taxon>Hyphomicrobiales</taxon>
        <taxon>Rhizobiaceae</taxon>
        <taxon>Rhizobium/Agrobacterium group</taxon>
        <taxon>Rhizobium</taxon>
    </lineage>
</organism>
<dbReference type="InterPro" id="IPR020084">
    <property type="entry name" value="NUDIX_hydrolase_CS"/>
</dbReference>
<proteinExistence type="predicted"/>
<dbReference type="RefSeq" id="WP_220332610.1">
    <property type="nucleotide sequence ID" value="NZ_JAEUAK010000001.1"/>
</dbReference>
<evidence type="ECO:0000313" key="6">
    <source>
        <dbReference type="EMBL" id="MBW9051071.1"/>
    </source>
</evidence>
<evidence type="ECO:0000256" key="3">
    <source>
        <dbReference type="ARBA" id="ARBA00022801"/>
    </source>
</evidence>
<dbReference type="PROSITE" id="PS00893">
    <property type="entry name" value="NUDIX_BOX"/>
    <property type="match status" value="1"/>
</dbReference>
<evidence type="ECO:0000313" key="7">
    <source>
        <dbReference type="Proteomes" id="UP000717752"/>
    </source>
</evidence>
<comment type="cofactor">
    <cofactor evidence="1">
        <name>Mg(2+)</name>
        <dbReference type="ChEBI" id="CHEBI:18420"/>
    </cofactor>
</comment>
<dbReference type="InterPro" id="IPR047198">
    <property type="entry name" value="DDP-like_NUDIX"/>
</dbReference>
<comment type="caution">
    <text evidence="6">The sequence shown here is derived from an EMBL/GenBank/DDBJ whole genome shotgun (WGS) entry which is preliminary data.</text>
</comment>
<dbReference type="PANTHER" id="PTHR12629:SF0">
    <property type="entry name" value="DIPHOSPHOINOSITOL-POLYPHOSPHATE DIPHOSPHATASE"/>
    <property type="match status" value="1"/>
</dbReference>
<dbReference type="InterPro" id="IPR000086">
    <property type="entry name" value="NUDIX_hydrolase_dom"/>
</dbReference>
<dbReference type="PANTHER" id="PTHR12629">
    <property type="entry name" value="DIPHOSPHOINOSITOL POLYPHOSPHATE PHOSPHOHYDROLASE"/>
    <property type="match status" value="1"/>
</dbReference>
<sequence>MKFTLGDLLAKASRNRRPKFHQAAAICLRTSGSGTPEALLITSRETGRWIIPKGHIRKREQTFICAEREAYEEAGVQGKITRAPLGHYTYVKDREKLLSVAVHVLRVETEVYWFAERNERSKVWLHPKNAALMVEEPELKTLLRFLGTDTEQSPLPTTEQR</sequence>
<dbReference type="CDD" id="cd04666">
    <property type="entry name" value="NUDIX_DIPP2_like_Nudt4"/>
    <property type="match status" value="1"/>
</dbReference>
<gene>
    <name evidence="6" type="ORF">JNB85_01440</name>
</gene>
<dbReference type="Pfam" id="PF00293">
    <property type="entry name" value="NUDIX"/>
    <property type="match status" value="1"/>
</dbReference>
<dbReference type="PROSITE" id="PS51462">
    <property type="entry name" value="NUDIX"/>
    <property type="match status" value="1"/>
</dbReference>
<keyword evidence="3 6" id="KW-0378">Hydrolase</keyword>
<keyword evidence="2" id="KW-0479">Metal-binding</keyword>
<dbReference type="Proteomes" id="UP000717752">
    <property type="component" value="Unassembled WGS sequence"/>
</dbReference>
<evidence type="ECO:0000256" key="4">
    <source>
        <dbReference type="ARBA" id="ARBA00022842"/>
    </source>
</evidence>
<keyword evidence="4" id="KW-0460">Magnesium</keyword>
<evidence type="ECO:0000256" key="1">
    <source>
        <dbReference type="ARBA" id="ARBA00001946"/>
    </source>
</evidence>
<evidence type="ECO:0000259" key="5">
    <source>
        <dbReference type="PROSITE" id="PS51462"/>
    </source>
</evidence>
<protein>
    <submittedName>
        <fullName evidence="6">NUDIX hydrolase</fullName>
    </submittedName>
</protein>
<dbReference type="EMBL" id="JAEUAK010000001">
    <property type="protein sequence ID" value="MBW9051071.1"/>
    <property type="molecule type" value="Genomic_DNA"/>
</dbReference>
<feature type="domain" description="Nudix hydrolase" evidence="5">
    <location>
        <begin position="19"/>
        <end position="147"/>
    </location>
</feature>
<evidence type="ECO:0000256" key="2">
    <source>
        <dbReference type="ARBA" id="ARBA00022723"/>
    </source>
</evidence>
<name>A0ABS7GN35_9HYPH</name>
<dbReference type="InterPro" id="IPR015797">
    <property type="entry name" value="NUDIX_hydrolase-like_dom_sf"/>
</dbReference>
<dbReference type="Gene3D" id="3.90.79.10">
    <property type="entry name" value="Nucleoside Triphosphate Pyrophosphohydrolase"/>
    <property type="match status" value="1"/>
</dbReference>
<reference evidence="6 7" key="1">
    <citation type="journal article" date="2021" name="MBio">
        <title>Poor Competitiveness of Bradyrhizobium in Pigeon Pea Root Colonization in Indian Soils.</title>
        <authorList>
            <person name="Chalasani D."/>
            <person name="Basu A."/>
            <person name="Pullabhotla S.V.S.R.N."/>
            <person name="Jorrin B."/>
            <person name="Neal A.L."/>
            <person name="Poole P.S."/>
            <person name="Podile A.R."/>
            <person name="Tkacz A."/>
        </authorList>
    </citation>
    <scope>NUCLEOTIDE SEQUENCE [LARGE SCALE GENOMIC DNA]</scope>
    <source>
        <strain evidence="6 7">HU56</strain>
    </source>
</reference>
<accession>A0ABS7GN35</accession>
<dbReference type="GO" id="GO:0016787">
    <property type="term" value="F:hydrolase activity"/>
    <property type="evidence" value="ECO:0007669"/>
    <property type="project" value="UniProtKB-KW"/>
</dbReference>